<accession>A0A0F9M3N4</accession>
<gene>
    <name evidence="1" type="ORF">LCGC14_1121960</name>
</gene>
<proteinExistence type="predicted"/>
<comment type="caution">
    <text evidence="1">The sequence shown here is derived from an EMBL/GenBank/DDBJ whole genome shotgun (WGS) entry which is preliminary data.</text>
</comment>
<name>A0A0F9M3N4_9ZZZZ</name>
<reference evidence="1" key="1">
    <citation type="journal article" date="2015" name="Nature">
        <title>Complex archaea that bridge the gap between prokaryotes and eukaryotes.</title>
        <authorList>
            <person name="Spang A."/>
            <person name="Saw J.H."/>
            <person name="Jorgensen S.L."/>
            <person name="Zaremba-Niedzwiedzka K."/>
            <person name="Martijn J."/>
            <person name="Lind A.E."/>
            <person name="van Eijk R."/>
            <person name="Schleper C."/>
            <person name="Guy L."/>
            <person name="Ettema T.J."/>
        </authorList>
    </citation>
    <scope>NUCLEOTIDE SEQUENCE</scope>
</reference>
<organism evidence="1">
    <name type="scientific">marine sediment metagenome</name>
    <dbReference type="NCBI Taxonomy" id="412755"/>
    <lineage>
        <taxon>unclassified sequences</taxon>
        <taxon>metagenomes</taxon>
        <taxon>ecological metagenomes</taxon>
    </lineage>
</organism>
<feature type="non-terminal residue" evidence="1">
    <location>
        <position position="1"/>
    </location>
</feature>
<sequence length="58" mass="6910">DPKLKKKDFQVEILLVSNILDPEEFAKTIKEKIKISPVLDNRLKFRKIFQLRRDAEDV</sequence>
<dbReference type="AlphaFoldDB" id="A0A0F9M3N4"/>
<dbReference type="EMBL" id="LAZR01005194">
    <property type="protein sequence ID" value="KKN02010.1"/>
    <property type="molecule type" value="Genomic_DNA"/>
</dbReference>
<protein>
    <submittedName>
        <fullName evidence="1">Uncharacterized protein</fullName>
    </submittedName>
</protein>
<evidence type="ECO:0000313" key="1">
    <source>
        <dbReference type="EMBL" id="KKN02010.1"/>
    </source>
</evidence>